<proteinExistence type="predicted"/>
<dbReference type="EMBL" id="MK814608">
    <property type="protein sequence ID" value="QCI04069.1"/>
    <property type="molecule type" value="Genomic_DNA"/>
</dbReference>
<name>A0A4D6WJG6_9FLOR</name>
<keyword evidence="1" id="KW-0934">Plastid</keyword>
<reference evidence="1" key="1">
    <citation type="journal article" date="2019" name="Mol. Phylogenet. Evol.">
        <title>Morphological evolution and classification of the red algal order Ceramiales inferred using plastid phylogenomics.</title>
        <authorList>
            <person name="Diaz-Tapia P."/>
            <person name="Pasella M.M."/>
            <person name="Verbruggen H."/>
            <person name="Maggs C.A."/>
        </authorList>
    </citation>
    <scope>NUCLEOTIDE SEQUENCE</scope>
    <source>
        <strain evidence="1">PD2956</strain>
    </source>
</reference>
<sequence length="160" mass="19465">MMQKIKYLTKIDLIQIAIEALYLNILEKHDGNKLNSTKKIKTNLNYLLFIKTNKIIKNTDTSLKNYLINTIIILYLIYNTINNYDLNIFINKIIKYNYTELKQQYLEKFKYIYHKNYLYYNHQAYCKSFNTNEMAMTNLYIIHKTIQHNTLLYFLNYLLL</sequence>
<evidence type="ECO:0000313" key="1">
    <source>
        <dbReference type="EMBL" id="QCI04069.1"/>
    </source>
</evidence>
<organism evidence="1">
    <name type="scientific">Antithamnionella ternifolia</name>
    <dbReference type="NCBI Taxonomy" id="207919"/>
    <lineage>
        <taxon>Eukaryota</taxon>
        <taxon>Rhodophyta</taxon>
        <taxon>Florideophyceae</taxon>
        <taxon>Rhodymeniophycidae</taxon>
        <taxon>Ceramiales</taxon>
        <taxon>Ceramiaceae</taxon>
        <taxon>Antithamnionella</taxon>
    </lineage>
</organism>
<dbReference type="AlphaFoldDB" id="A0A4D6WJG6"/>
<gene>
    <name evidence="1" type="primary">orf160</name>
</gene>
<geneLocation type="plastid" evidence="1"/>
<reference evidence="1" key="2">
    <citation type="submission" date="2019-04" db="EMBL/GenBank/DDBJ databases">
        <authorList>
            <person name="Pasella M."/>
        </authorList>
    </citation>
    <scope>NUCLEOTIDE SEQUENCE</scope>
    <source>
        <strain evidence="1">PD2956</strain>
    </source>
</reference>
<protein>
    <submittedName>
        <fullName evidence="1">Uncharacterized protein</fullName>
    </submittedName>
</protein>
<accession>A0A4D6WJG6</accession>